<gene>
    <name evidence="9" type="ORF">CCE28_19510</name>
</gene>
<keyword evidence="5 7" id="KW-1133">Transmembrane helix</keyword>
<dbReference type="SUPFAM" id="SSF103481">
    <property type="entry name" value="Multidrug resistance efflux transporter EmrE"/>
    <property type="match status" value="2"/>
</dbReference>
<dbReference type="GO" id="GO:0005886">
    <property type="term" value="C:plasma membrane"/>
    <property type="evidence" value="ECO:0007669"/>
    <property type="project" value="UniProtKB-SubCell"/>
</dbReference>
<feature type="transmembrane region" description="Helical" evidence="7">
    <location>
        <begin position="7"/>
        <end position="26"/>
    </location>
</feature>
<keyword evidence="6 7" id="KW-0472">Membrane</keyword>
<feature type="transmembrane region" description="Helical" evidence="7">
    <location>
        <begin position="96"/>
        <end position="114"/>
    </location>
</feature>
<keyword evidence="3" id="KW-1003">Cell membrane</keyword>
<comment type="subcellular location">
    <subcellularLocation>
        <location evidence="1">Cell membrane</location>
        <topology evidence="1">Multi-pass membrane protein</topology>
    </subcellularLocation>
</comment>
<feature type="transmembrane region" description="Helical" evidence="7">
    <location>
        <begin position="238"/>
        <end position="259"/>
    </location>
</feature>
<feature type="domain" description="EamA" evidence="8">
    <location>
        <begin position="148"/>
        <end position="280"/>
    </location>
</feature>
<evidence type="ECO:0000313" key="10">
    <source>
        <dbReference type="Proteomes" id="UP000216024"/>
    </source>
</evidence>
<evidence type="ECO:0000313" key="9">
    <source>
        <dbReference type="EMBL" id="PAB57120.1"/>
    </source>
</evidence>
<feature type="transmembrane region" description="Helical" evidence="7">
    <location>
        <begin position="38"/>
        <end position="55"/>
    </location>
</feature>
<keyword evidence="10" id="KW-1185">Reference proteome</keyword>
<dbReference type="EMBL" id="NIBG01000028">
    <property type="protein sequence ID" value="PAB57120.1"/>
    <property type="molecule type" value="Genomic_DNA"/>
</dbReference>
<feature type="transmembrane region" description="Helical" evidence="7">
    <location>
        <begin position="67"/>
        <end position="90"/>
    </location>
</feature>
<evidence type="ECO:0000256" key="5">
    <source>
        <dbReference type="ARBA" id="ARBA00022989"/>
    </source>
</evidence>
<name>A0A267ME93_9FIRM</name>
<evidence type="ECO:0000259" key="8">
    <source>
        <dbReference type="Pfam" id="PF00892"/>
    </source>
</evidence>
<feature type="transmembrane region" description="Helical" evidence="7">
    <location>
        <begin position="177"/>
        <end position="197"/>
    </location>
</feature>
<dbReference type="Pfam" id="PF00892">
    <property type="entry name" value="EamA"/>
    <property type="match status" value="2"/>
</dbReference>
<dbReference type="Proteomes" id="UP000216024">
    <property type="component" value="Unassembled WGS sequence"/>
</dbReference>
<feature type="transmembrane region" description="Helical" evidence="7">
    <location>
        <begin position="121"/>
        <end position="139"/>
    </location>
</feature>
<feature type="transmembrane region" description="Helical" evidence="7">
    <location>
        <begin position="203"/>
        <end position="226"/>
    </location>
</feature>
<evidence type="ECO:0000256" key="7">
    <source>
        <dbReference type="SAM" id="Phobius"/>
    </source>
</evidence>
<organism evidence="9 10">
    <name type="scientific">Anaeromicrobium sediminis</name>
    <dbReference type="NCBI Taxonomy" id="1478221"/>
    <lineage>
        <taxon>Bacteria</taxon>
        <taxon>Bacillati</taxon>
        <taxon>Bacillota</taxon>
        <taxon>Clostridia</taxon>
        <taxon>Peptostreptococcales</taxon>
        <taxon>Thermotaleaceae</taxon>
        <taxon>Anaeromicrobium</taxon>
    </lineage>
</organism>
<evidence type="ECO:0000256" key="4">
    <source>
        <dbReference type="ARBA" id="ARBA00022692"/>
    </source>
</evidence>
<dbReference type="InterPro" id="IPR000620">
    <property type="entry name" value="EamA_dom"/>
</dbReference>
<feature type="transmembrane region" description="Helical" evidence="7">
    <location>
        <begin position="151"/>
        <end position="170"/>
    </location>
</feature>
<dbReference type="PANTHER" id="PTHR42920">
    <property type="entry name" value="OS03G0707200 PROTEIN-RELATED"/>
    <property type="match status" value="1"/>
</dbReference>
<comment type="caution">
    <text evidence="9">The sequence shown here is derived from an EMBL/GenBank/DDBJ whole genome shotgun (WGS) entry which is preliminary data.</text>
</comment>
<reference evidence="9 10" key="1">
    <citation type="submission" date="2017-06" db="EMBL/GenBank/DDBJ databases">
        <title>Draft genome sequence of anaerobic fermentative bacterium Anaeromicrobium sediminis DY2726D isolated from West Pacific Ocean sediments.</title>
        <authorList>
            <person name="Zeng X."/>
        </authorList>
    </citation>
    <scope>NUCLEOTIDE SEQUENCE [LARGE SCALE GENOMIC DNA]</scope>
    <source>
        <strain evidence="9 10">DY2726D</strain>
    </source>
</reference>
<dbReference type="InterPro" id="IPR051258">
    <property type="entry name" value="Diverse_Substrate_Transporter"/>
</dbReference>
<evidence type="ECO:0000256" key="3">
    <source>
        <dbReference type="ARBA" id="ARBA00022475"/>
    </source>
</evidence>
<accession>A0A267ME93</accession>
<evidence type="ECO:0000256" key="6">
    <source>
        <dbReference type="ARBA" id="ARBA00023136"/>
    </source>
</evidence>
<dbReference type="OrthoDB" id="9804865at2"/>
<dbReference type="InterPro" id="IPR037185">
    <property type="entry name" value="EmrE-like"/>
</dbReference>
<feature type="transmembrane region" description="Helical" evidence="7">
    <location>
        <begin position="265"/>
        <end position="284"/>
    </location>
</feature>
<sequence>MILKKSIYADICLLVVAIIWGSGFIVTKNALDSFTPHYLNGIRFIISFFVLSIIFHKKMIKISKEELKAGIIIGLFLFGAFATQTVGLQYTTASKSAFLTGTNVVMVPFLVWILTRKFPGIKSLIGATLTMIGVGFLTLDGSLTSISMGDILTLICAILFAAHICSIGHFASKVDPYVLATLQIGVTGIISLIIGMFTEPMPVFNSSAVPGMLYLAIVSTTLAFLIQNVAQRYTTSTHTAIILALESVFGTIFSVIFLSEVLNKFMIIGCGIIFIAIIVTEVDFTQIMNRKAIGAERL</sequence>
<dbReference type="RefSeq" id="WP_095135546.1">
    <property type="nucleotide sequence ID" value="NZ_NIBG01000028.1"/>
</dbReference>
<evidence type="ECO:0000256" key="2">
    <source>
        <dbReference type="ARBA" id="ARBA00007362"/>
    </source>
</evidence>
<evidence type="ECO:0000256" key="1">
    <source>
        <dbReference type="ARBA" id="ARBA00004651"/>
    </source>
</evidence>
<proteinExistence type="inferred from homology"/>
<feature type="domain" description="EamA" evidence="8">
    <location>
        <begin position="9"/>
        <end position="138"/>
    </location>
</feature>
<protein>
    <submittedName>
        <fullName evidence="9">EamA family transporter</fullName>
    </submittedName>
</protein>
<keyword evidence="4 7" id="KW-0812">Transmembrane</keyword>
<dbReference type="PANTHER" id="PTHR42920:SF5">
    <property type="entry name" value="EAMA DOMAIN-CONTAINING PROTEIN"/>
    <property type="match status" value="1"/>
</dbReference>
<comment type="similarity">
    <text evidence="2">Belongs to the EamA transporter family.</text>
</comment>
<dbReference type="AlphaFoldDB" id="A0A267ME93"/>